<comment type="caution">
    <text evidence="1">The sequence shown here is derived from an EMBL/GenBank/DDBJ whole genome shotgun (WGS) entry which is preliminary data.</text>
</comment>
<dbReference type="OrthoDB" id="2745898at2759"/>
<dbReference type="EMBL" id="JACAZF010000004">
    <property type="protein sequence ID" value="KAF7307191.1"/>
    <property type="molecule type" value="Genomic_DNA"/>
</dbReference>
<accession>A0A8H6SXE3</accession>
<proteinExistence type="predicted"/>
<dbReference type="RefSeq" id="XP_037222210.1">
    <property type="nucleotide sequence ID" value="XM_037361918.1"/>
</dbReference>
<dbReference type="Proteomes" id="UP000636479">
    <property type="component" value="Unassembled WGS sequence"/>
</dbReference>
<dbReference type="SUPFAM" id="SSF52047">
    <property type="entry name" value="RNI-like"/>
    <property type="match status" value="1"/>
</dbReference>
<organism evidence="1 2">
    <name type="scientific">Mycena indigotica</name>
    <dbReference type="NCBI Taxonomy" id="2126181"/>
    <lineage>
        <taxon>Eukaryota</taxon>
        <taxon>Fungi</taxon>
        <taxon>Dikarya</taxon>
        <taxon>Basidiomycota</taxon>
        <taxon>Agaricomycotina</taxon>
        <taxon>Agaricomycetes</taxon>
        <taxon>Agaricomycetidae</taxon>
        <taxon>Agaricales</taxon>
        <taxon>Marasmiineae</taxon>
        <taxon>Mycenaceae</taxon>
        <taxon>Mycena</taxon>
    </lineage>
</organism>
<dbReference type="InterPro" id="IPR032675">
    <property type="entry name" value="LRR_dom_sf"/>
</dbReference>
<protein>
    <submittedName>
        <fullName evidence="1">Uncharacterized protein</fullName>
    </submittedName>
</protein>
<evidence type="ECO:0000313" key="1">
    <source>
        <dbReference type="EMBL" id="KAF7307191.1"/>
    </source>
</evidence>
<dbReference type="AlphaFoldDB" id="A0A8H6SXE3"/>
<dbReference type="GeneID" id="59344434"/>
<gene>
    <name evidence="1" type="ORF">MIND_00512700</name>
</gene>
<evidence type="ECO:0000313" key="2">
    <source>
        <dbReference type="Proteomes" id="UP000636479"/>
    </source>
</evidence>
<sequence>MRVQLPPELYADIVDALCDSQSLMACSRSASVFRYPCQKRLYSQLDIGPGRHFAQAGFKSFSAFHAHLVSFPHLARLCTALTIQLPANQTVWALEQSFAERVLLRLVNLHGLTLRYKFGRPAETPGTFVVGVVRWWVDGFQTHPQLKKLTLSSFDITESLFTHCLGMARQLEFRSVRLEPEVPEEERIVAPTSTPPPPTKQLTKLLFANSRTLVSQLVQPSFAHYLQHVTELSYSYVVHQDSPALRLCSLLAPTLERLDCSFISHQDIDAILPASLPCLRELRLEVESLNLSPVLIRLIAARGAPALVTLRLYLNLDPVGSRQKSLESVFDDQSEHFAALDDALAAHPTLRLVDWFVSLVYDMDDYDSDEVERSGMPSGEYMAAVWEKATVDTLAAFRAGLIKRFPKAHARRLLLIDGKGQVV</sequence>
<reference evidence="1" key="1">
    <citation type="submission" date="2020-05" db="EMBL/GenBank/DDBJ databases">
        <title>Mycena genomes resolve the evolution of fungal bioluminescence.</title>
        <authorList>
            <person name="Tsai I.J."/>
        </authorList>
    </citation>
    <scope>NUCLEOTIDE SEQUENCE</scope>
    <source>
        <strain evidence="1">171206Taipei</strain>
    </source>
</reference>
<dbReference type="Gene3D" id="3.80.10.10">
    <property type="entry name" value="Ribonuclease Inhibitor"/>
    <property type="match status" value="1"/>
</dbReference>
<name>A0A8H6SXE3_9AGAR</name>
<keyword evidence="2" id="KW-1185">Reference proteome</keyword>